<evidence type="ECO:0000313" key="1">
    <source>
        <dbReference type="EMBL" id="SVE59301.1"/>
    </source>
</evidence>
<feature type="non-terminal residue" evidence="1">
    <location>
        <position position="112"/>
    </location>
</feature>
<reference evidence="1" key="1">
    <citation type="submission" date="2018-05" db="EMBL/GenBank/DDBJ databases">
        <authorList>
            <person name="Lanie J.A."/>
            <person name="Ng W.-L."/>
            <person name="Kazmierczak K.M."/>
            <person name="Andrzejewski T.M."/>
            <person name="Davidsen T.M."/>
            <person name="Wayne K.J."/>
            <person name="Tettelin H."/>
            <person name="Glass J.I."/>
            <person name="Rusch D."/>
            <person name="Podicherti R."/>
            <person name="Tsui H.-C.T."/>
            <person name="Winkler M.E."/>
        </authorList>
    </citation>
    <scope>NUCLEOTIDE SEQUENCE</scope>
</reference>
<dbReference type="InterPro" id="IPR011004">
    <property type="entry name" value="Trimer_LpxA-like_sf"/>
</dbReference>
<dbReference type="InterPro" id="IPR050484">
    <property type="entry name" value="Transf_Hexapept/Carb_Anhydrase"/>
</dbReference>
<dbReference type="PANTHER" id="PTHR13061">
    <property type="entry name" value="DYNACTIN SUBUNIT P25"/>
    <property type="match status" value="1"/>
</dbReference>
<dbReference type="AlphaFoldDB" id="A0A383ERB5"/>
<evidence type="ECO:0008006" key="2">
    <source>
        <dbReference type="Google" id="ProtNLM"/>
    </source>
</evidence>
<gene>
    <name evidence="1" type="ORF">METZ01_LOCUS512155</name>
</gene>
<dbReference type="PANTHER" id="PTHR13061:SF29">
    <property type="entry name" value="GAMMA CARBONIC ANHYDRASE-LIKE 1, MITOCHONDRIAL-RELATED"/>
    <property type="match status" value="1"/>
</dbReference>
<dbReference type="SUPFAM" id="SSF51161">
    <property type="entry name" value="Trimeric LpxA-like enzymes"/>
    <property type="match status" value="1"/>
</dbReference>
<dbReference type="Pfam" id="PF00132">
    <property type="entry name" value="Hexapep"/>
    <property type="match status" value="1"/>
</dbReference>
<feature type="non-terminal residue" evidence="1">
    <location>
        <position position="1"/>
    </location>
</feature>
<dbReference type="InterPro" id="IPR001451">
    <property type="entry name" value="Hexapep"/>
</dbReference>
<dbReference type="Gene3D" id="2.160.10.10">
    <property type="entry name" value="Hexapeptide repeat proteins"/>
    <property type="match status" value="1"/>
</dbReference>
<dbReference type="EMBL" id="UINC01228119">
    <property type="protein sequence ID" value="SVE59301.1"/>
    <property type="molecule type" value="Genomic_DNA"/>
</dbReference>
<organism evidence="1">
    <name type="scientific">marine metagenome</name>
    <dbReference type="NCBI Taxonomy" id="408172"/>
    <lineage>
        <taxon>unclassified sequences</taxon>
        <taxon>metagenomes</taxon>
        <taxon>ecological metagenomes</taxon>
    </lineage>
</organism>
<protein>
    <recommendedName>
        <fullName evidence="2">Gamma carbonic anhydrase family protein</fullName>
    </recommendedName>
</protein>
<proteinExistence type="predicted"/>
<accession>A0A383ERB5</accession>
<name>A0A383ERB5_9ZZZZ</name>
<dbReference type="InterPro" id="IPR047324">
    <property type="entry name" value="LbH_gamma_CA-like"/>
</dbReference>
<sequence>VIYQLEELVPNIHPTAWVADSAAVIGNVELHENVSVWFGVVLRGDGGKITIGAGTNIQDNTVMHGGITIGKDCVIAHLALVHACTIGDGVLIGNGALVYDQVEIGNGAFIGA</sequence>
<dbReference type="CDD" id="cd04645">
    <property type="entry name" value="LbH_gamma_CA_like"/>
    <property type="match status" value="1"/>
</dbReference>